<evidence type="ECO:0000313" key="3">
    <source>
        <dbReference type="EMBL" id="MFB9732728.1"/>
    </source>
</evidence>
<proteinExistence type="predicted"/>
<keyword evidence="1" id="KW-0812">Transmembrane</keyword>
<feature type="transmembrane region" description="Helical" evidence="1">
    <location>
        <begin position="309"/>
        <end position="328"/>
    </location>
</feature>
<dbReference type="Pfam" id="PF18920">
    <property type="entry name" value="DUF5671"/>
    <property type="match status" value="2"/>
</dbReference>
<name>A0ABV5V4I5_9MICO</name>
<feature type="transmembrane region" description="Helical" evidence="1">
    <location>
        <begin position="386"/>
        <end position="406"/>
    </location>
</feature>
<evidence type="ECO:0000256" key="1">
    <source>
        <dbReference type="SAM" id="Phobius"/>
    </source>
</evidence>
<evidence type="ECO:0000313" key="4">
    <source>
        <dbReference type="Proteomes" id="UP001589613"/>
    </source>
</evidence>
<feature type="transmembrane region" description="Helical" evidence="1">
    <location>
        <begin position="349"/>
        <end position="374"/>
    </location>
</feature>
<feature type="transmembrane region" description="Helical" evidence="1">
    <location>
        <begin position="121"/>
        <end position="141"/>
    </location>
</feature>
<feature type="transmembrane region" description="Helical" evidence="1">
    <location>
        <begin position="161"/>
        <end position="178"/>
    </location>
</feature>
<keyword evidence="4" id="KW-1185">Reference proteome</keyword>
<keyword evidence="1" id="KW-1133">Transmembrane helix</keyword>
<dbReference type="Proteomes" id="UP001589613">
    <property type="component" value="Unassembled WGS sequence"/>
</dbReference>
<comment type="caution">
    <text evidence="3">The sequence shown here is derived from an EMBL/GenBank/DDBJ whole genome shotgun (WGS) entry which is preliminary data.</text>
</comment>
<gene>
    <name evidence="3" type="ORF">ACFFN0_11815</name>
</gene>
<feature type="transmembrane region" description="Helical" evidence="1">
    <location>
        <begin position="431"/>
        <end position="455"/>
    </location>
</feature>
<feature type="transmembrane region" description="Helical" evidence="1">
    <location>
        <begin position="265"/>
        <end position="289"/>
    </location>
</feature>
<feature type="domain" description="DUF5671" evidence="2">
    <location>
        <begin position="345"/>
        <end position="480"/>
    </location>
</feature>
<dbReference type="RefSeq" id="WP_238330463.1">
    <property type="nucleotide sequence ID" value="NZ_JBHMAX010000022.1"/>
</dbReference>
<reference evidence="3 4" key="1">
    <citation type="submission" date="2024-09" db="EMBL/GenBank/DDBJ databases">
        <authorList>
            <person name="Sun Q."/>
            <person name="Mori K."/>
        </authorList>
    </citation>
    <scope>NUCLEOTIDE SEQUENCE [LARGE SCALE GENOMIC DNA]</scope>
    <source>
        <strain evidence="3 4">JCM 12763</strain>
    </source>
</reference>
<feature type="domain" description="DUF5671" evidence="2">
    <location>
        <begin position="48"/>
        <end position="170"/>
    </location>
</feature>
<keyword evidence="1" id="KW-0472">Membrane</keyword>
<evidence type="ECO:0000259" key="2">
    <source>
        <dbReference type="Pfam" id="PF18920"/>
    </source>
</evidence>
<feature type="transmembrane region" description="Helical" evidence="1">
    <location>
        <begin position="190"/>
        <end position="213"/>
    </location>
</feature>
<feature type="transmembrane region" description="Helical" evidence="1">
    <location>
        <begin position="87"/>
        <end position="109"/>
    </location>
</feature>
<feature type="transmembrane region" description="Helical" evidence="1">
    <location>
        <begin position="6"/>
        <end position="25"/>
    </location>
</feature>
<feature type="transmembrane region" description="Helical" evidence="1">
    <location>
        <begin position="233"/>
        <end position="253"/>
    </location>
</feature>
<sequence length="593" mass="62322">MLGVVSSLVPLALLGGVVAAIVIAVRRRSGTDGHDPQAPEGGGQSVRRFFQYLLLAGLLFAAAAGVTGLLSRLLATDDVLVPDDSQLALELAFTLIALPLWALLTWWTVRRTAADRRELRALGWAAYLTLVGLVSLVVAMVGWHQTLSMLLGTQPYRGGSPALAVVWTLVWAGHHWWGRRGTPRSHLHPLALLGAVAGLATAAAGLARLVAASLDQLTGLGGESLVGRGADSILRPGVTFVVGALVWVVYWVLDLARGRRSTGWLVLVLLVGVGGGLLAATVALSVLAYDVLVWLVGDPAATTASEHFAGAPDLAGVVVVGLLVWWYHQEVLGAGRAAARTEVRRVYEYVMAAVGLLAASAGLVMVIVTLVEAIAAGRDLVVGGSALNALLAALVLLTVGLPVWWWHWRLAQHARADDPAAELASPTRRTYLLVLFGVSGVAAVVALITLVYLLLEDALAGGIDTETMRSIRFPLGILATTSLLSAYHWTVFRADRADLQPRAPARAPHTPAAPGHGPRMVLLVGTLSPAERADLAARTGAEVQLWRPRAAAPRPPSVEELAEAVAAVPEGDLLLLVDATGLRAVPVDHYTSG</sequence>
<accession>A0ABV5V4I5</accession>
<organism evidence="3 4">
    <name type="scientific">Ornithinimicrobium kibberense</name>
    <dbReference type="NCBI Taxonomy" id="282060"/>
    <lineage>
        <taxon>Bacteria</taxon>
        <taxon>Bacillati</taxon>
        <taxon>Actinomycetota</taxon>
        <taxon>Actinomycetes</taxon>
        <taxon>Micrococcales</taxon>
        <taxon>Ornithinimicrobiaceae</taxon>
        <taxon>Ornithinimicrobium</taxon>
    </lineage>
</organism>
<feature type="transmembrane region" description="Helical" evidence="1">
    <location>
        <begin position="475"/>
        <end position="492"/>
    </location>
</feature>
<dbReference type="EMBL" id="JBHMAX010000022">
    <property type="protein sequence ID" value="MFB9732728.1"/>
    <property type="molecule type" value="Genomic_DNA"/>
</dbReference>
<feature type="transmembrane region" description="Helical" evidence="1">
    <location>
        <begin position="52"/>
        <end position="75"/>
    </location>
</feature>
<dbReference type="InterPro" id="IPR043728">
    <property type="entry name" value="DUF5671"/>
</dbReference>
<protein>
    <submittedName>
        <fullName evidence="3">DUF5671 domain-containing protein</fullName>
    </submittedName>
</protein>